<reference evidence="2 3" key="1">
    <citation type="journal article" date="2011" name="Nat. Genet.">
        <title>The genome of the mesopolyploid crop species Brassica rapa.</title>
        <authorList>
            <consortium name="Brassica rapa Genome Sequencing Project Consortium"/>
            <person name="Wang X."/>
            <person name="Wang H."/>
            <person name="Wang J."/>
            <person name="Sun R."/>
            <person name="Wu J."/>
            <person name="Liu S."/>
            <person name="Bai Y."/>
            <person name="Mun J.H."/>
            <person name="Bancroft I."/>
            <person name="Cheng F."/>
            <person name="Huang S."/>
            <person name="Li X."/>
            <person name="Hua W."/>
            <person name="Wang J."/>
            <person name="Wang X."/>
            <person name="Freeling M."/>
            <person name="Pires J.C."/>
            <person name="Paterson A.H."/>
            <person name="Chalhoub B."/>
            <person name="Wang B."/>
            <person name="Hayward A."/>
            <person name="Sharpe A.G."/>
            <person name="Park B.S."/>
            <person name="Weisshaar B."/>
            <person name="Liu B."/>
            <person name="Li B."/>
            <person name="Liu B."/>
            <person name="Tong C."/>
            <person name="Song C."/>
            <person name="Duran C."/>
            <person name="Peng C."/>
            <person name="Geng C."/>
            <person name="Koh C."/>
            <person name="Lin C."/>
            <person name="Edwards D."/>
            <person name="Mu D."/>
            <person name="Shen D."/>
            <person name="Soumpourou E."/>
            <person name="Li F."/>
            <person name="Fraser F."/>
            <person name="Conant G."/>
            <person name="Lassalle G."/>
            <person name="King G.J."/>
            <person name="Bonnema G."/>
            <person name="Tang H."/>
            <person name="Wang H."/>
            <person name="Belcram H."/>
            <person name="Zhou H."/>
            <person name="Hirakawa H."/>
            <person name="Abe H."/>
            <person name="Guo H."/>
            <person name="Wang H."/>
            <person name="Jin H."/>
            <person name="Parkin I.A."/>
            <person name="Batley J."/>
            <person name="Kim J.S."/>
            <person name="Just J."/>
            <person name="Li J."/>
            <person name="Xu J."/>
            <person name="Deng J."/>
            <person name="Kim J.A."/>
            <person name="Li J."/>
            <person name="Yu J."/>
            <person name="Meng J."/>
            <person name="Wang J."/>
            <person name="Min J."/>
            <person name="Poulain J."/>
            <person name="Wang J."/>
            <person name="Hatakeyama K."/>
            <person name="Wu K."/>
            <person name="Wang L."/>
            <person name="Fang L."/>
            <person name="Trick M."/>
            <person name="Links M.G."/>
            <person name="Zhao M."/>
            <person name="Jin M."/>
            <person name="Ramchiary N."/>
            <person name="Drou N."/>
            <person name="Berkman P.J."/>
            <person name="Cai Q."/>
            <person name="Huang Q."/>
            <person name="Li R."/>
            <person name="Tabata S."/>
            <person name="Cheng S."/>
            <person name="Zhang S."/>
            <person name="Zhang S."/>
            <person name="Huang S."/>
            <person name="Sato S."/>
            <person name="Sun S."/>
            <person name="Kwon S.J."/>
            <person name="Choi S.R."/>
            <person name="Lee T.H."/>
            <person name="Fan W."/>
            <person name="Zhao X."/>
            <person name="Tan X."/>
            <person name="Xu X."/>
            <person name="Wang Y."/>
            <person name="Qiu Y."/>
            <person name="Yin Y."/>
            <person name="Li Y."/>
            <person name="Du Y."/>
            <person name="Liao Y."/>
            <person name="Lim Y."/>
            <person name="Narusaka Y."/>
            <person name="Wang Y."/>
            <person name="Wang Z."/>
            <person name="Li Z."/>
            <person name="Wang Z."/>
            <person name="Xiong Z."/>
            <person name="Zhang Z."/>
        </authorList>
    </citation>
    <scope>NUCLEOTIDE SEQUENCE [LARGE SCALE GENOMIC DNA]</scope>
    <source>
        <strain evidence="2 3">cv. Chiifu-401-42</strain>
    </source>
</reference>
<feature type="transmembrane region" description="Helical" evidence="1">
    <location>
        <begin position="20"/>
        <end position="39"/>
    </location>
</feature>
<keyword evidence="1" id="KW-0812">Transmembrane</keyword>
<dbReference type="Gramene" id="Bra024692.1">
    <property type="protein sequence ID" value="Bra024692.1-P"/>
    <property type="gene ID" value="Bra024692"/>
</dbReference>
<evidence type="ECO:0000313" key="3">
    <source>
        <dbReference type="Proteomes" id="UP000011750"/>
    </source>
</evidence>
<dbReference type="HOGENOM" id="CLU_2295663_0_0_1"/>
<keyword evidence="1" id="KW-0472">Membrane</keyword>
<proteinExistence type="predicted"/>
<dbReference type="EnsemblPlants" id="Bra024692.1">
    <property type="protein sequence ID" value="Bra024692.1-P"/>
    <property type="gene ID" value="Bra024692"/>
</dbReference>
<reference evidence="2 3" key="2">
    <citation type="journal article" date="2018" name="Hortic Res">
        <title>Improved Brassica rapa reference genome by single-molecule sequencing and chromosome conformation capture technologies.</title>
        <authorList>
            <person name="Zhang L."/>
            <person name="Cai X."/>
            <person name="Wu J."/>
            <person name="Liu M."/>
            <person name="Grob S."/>
            <person name="Cheng F."/>
            <person name="Liang J."/>
            <person name="Cai C."/>
            <person name="Liu Z."/>
            <person name="Liu B."/>
            <person name="Wang F."/>
            <person name="Li S."/>
            <person name="Liu F."/>
            <person name="Li X."/>
            <person name="Cheng L."/>
            <person name="Yang W."/>
            <person name="Li M.H."/>
            <person name="Grossniklaus U."/>
            <person name="Zheng H."/>
            <person name="Wang X."/>
        </authorList>
    </citation>
    <scope>NUCLEOTIDE SEQUENCE [LARGE SCALE GENOMIC DNA]</scope>
    <source>
        <strain evidence="2 3">cv. Chiifu-401-42</strain>
    </source>
</reference>
<sequence>MPTDCPIPATGECMPADRCIDFALGFALWLVIVILIHYLKRCCKVGGRMEWSFSAPAVLQGKRQDGVELLSSGCWLQLRRRQIQQLLKTKSYDYLDVYIHG</sequence>
<keyword evidence="1" id="KW-1133">Transmembrane helix</keyword>
<protein>
    <submittedName>
        <fullName evidence="2">Uncharacterized protein</fullName>
    </submittedName>
</protein>
<reference evidence="2" key="3">
    <citation type="submission" date="2023-03" db="UniProtKB">
        <authorList>
            <consortium name="EnsemblPlants"/>
        </authorList>
    </citation>
    <scope>IDENTIFICATION</scope>
    <source>
        <strain evidence="2">cv. Chiifu-401-42</strain>
    </source>
</reference>
<accession>M4E7D7</accession>
<keyword evidence="3" id="KW-1185">Reference proteome</keyword>
<dbReference type="Proteomes" id="UP000011750">
    <property type="component" value="Chromosome A09"/>
</dbReference>
<name>M4E7D7_BRACM</name>
<dbReference type="InParanoid" id="M4E7D7"/>
<evidence type="ECO:0000256" key="1">
    <source>
        <dbReference type="SAM" id="Phobius"/>
    </source>
</evidence>
<evidence type="ECO:0000313" key="2">
    <source>
        <dbReference type="EnsemblPlants" id="Bra024692.1-P"/>
    </source>
</evidence>
<dbReference type="AlphaFoldDB" id="M4E7D7"/>
<organism evidence="2 3">
    <name type="scientific">Brassica campestris</name>
    <name type="common">Field mustard</name>
    <dbReference type="NCBI Taxonomy" id="3711"/>
    <lineage>
        <taxon>Eukaryota</taxon>
        <taxon>Viridiplantae</taxon>
        <taxon>Streptophyta</taxon>
        <taxon>Embryophyta</taxon>
        <taxon>Tracheophyta</taxon>
        <taxon>Spermatophyta</taxon>
        <taxon>Magnoliopsida</taxon>
        <taxon>eudicotyledons</taxon>
        <taxon>Gunneridae</taxon>
        <taxon>Pentapetalae</taxon>
        <taxon>rosids</taxon>
        <taxon>malvids</taxon>
        <taxon>Brassicales</taxon>
        <taxon>Brassicaceae</taxon>
        <taxon>Brassiceae</taxon>
        <taxon>Brassica</taxon>
    </lineage>
</organism>